<dbReference type="HOGENOM" id="CLU_010718_2_0_1"/>
<name>A0A1S4EW35_AEDAE</name>
<proteinExistence type="predicted"/>
<dbReference type="Pfam" id="PF02958">
    <property type="entry name" value="EcKL"/>
    <property type="match status" value="1"/>
</dbReference>
<gene>
    <name evidence="2" type="ORF">AaeL_AAEL000516</name>
</gene>
<evidence type="ECO:0000313" key="2">
    <source>
        <dbReference type="EMBL" id="EAT48439.1"/>
    </source>
</evidence>
<dbReference type="AlphaFoldDB" id="A0A1S4EW35"/>
<evidence type="ECO:0000313" key="3">
    <source>
        <dbReference type="Proteomes" id="UP000682892"/>
    </source>
</evidence>
<dbReference type="EMBL" id="CH477194">
    <property type="protein sequence ID" value="EAT48439.1"/>
    <property type="molecule type" value="Genomic_DNA"/>
</dbReference>
<dbReference type="OMA" id="QGWRVTK"/>
<dbReference type="PANTHER" id="PTHR11012">
    <property type="entry name" value="PROTEIN KINASE-LIKE DOMAIN-CONTAINING"/>
    <property type="match status" value="1"/>
</dbReference>
<dbReference type="Gene3D" id="3.90.1200.10">
    <property type="match status" value="1"/>
</dbReference>
<dbReference type="InterPro" id="IPR004119">
    <property type="entry name" value="EcKL"/>
</dbReference>
<protein>
    <submittedName>
        <fullName evidence="2">AAEL000516-PA</fullName>
    </submittedName>
</protein>
<dbReference type="InterPro" id="IPR015897">
    <property type="entry name" value="CHK_kinase-like"/>
</dbReference>
<dbReference type="PANTHER" id="PTHR11012:SF8">
    <property type="entry name" value="JUVENILE HORMONE-INDUCIBLE PROTEIN 26"/>
    <property type="match status" value="1"/>
</dbReference>
<dbReference type="Proteomes" id="UP000682892">
    <property type="component" value="Unassembled WGS sequence"/>
</dbReference>
<evidence type="ECO:0000259" key="1">
    <source>
        <dbReference type="SMART" id="SM00587"/>
    </source>
</evidence>
<accession>A0A1S4EW35</accession>
<reference evidence="2" key="3">
    <citation type="submission" date="2012-09" db="EMBL/GenBank/DDBJ databases">
        <authorList>
            <consortium name="VectorBase"/>
        </authorList>
    </citation>
    <scope>NUCLEOTIDE SEQUENCE</scope>
    <source>
        <strain evidence="2">Liverpool</strain>
    </source>
</reference>
<reference evidence="2" key="2">
    <citation type="journal article" date="2007" name="Science">
        <title>Genome sequence of Aedes aegypti, a major arbovirus vector.</title>
        <authorList>
            <person name="Nene V."/>
            <person name="Wortman J.R."/>
            <person name="Lawson D."/>
            <person name="Haas B."/>
            <person name="Kodira C."/>
            <person name="Tu Z.J."/>
            <person name="Loftus B."/>
            <person name="Xi Z."/>
            <person name="Megy K."/>
            <person name="Grabherr M."/>
            <person name="Ren Q."/>
            <person name="Zdobnov E.M."/>
            <person name="Lobo N.F."/>
            <person name="Campbell K.S."/>
            <person name="Brown S.E."/>
            <person name="Bonaldo M.F."/>
            <person name="Zhu J."/>
            <person name="Sinkins S.P."/>
            <person name="Hogenkamp D.G."/>
            <person name="Amedeo P."/>
            <person name="Arensburger P."/>
            <person name="Atkinson P.W."/>
            <person name="Bidwell S."/>
            <person name="Biedler J."/>
            <person name="Birney E."/>
            <person name="Bruggner R.V."/>
            <person name="Costas J."/>
            <person name="Coy M.R."/>
            <person name="Crabtree J."/>
            <person name="Crawford M."/>
            <person name="Debruyn B."/>
            <person name="Decaprio D."/>
            <person name="Eiglmeier K."/>
            <person name="Eisenstadt E."/>
            <person name="El-Dorry H."/>
            <person name="Gelbart W.M."/>
            <person name="Gomes S.L."/>
            <person name="Hammond M."/>
            <person name="Hannick L.I."/>
            <person name="Hogan J.R."/>
            <person name="Holmes M.H."/>
            <person name="Jaffe D."/>
            <person name="Johnston J.S."/>
            <person name="Kennedy R.C."/>
            <person name="Koo H."/>
            <person name="Kravitz S."/>
            <person name="Kriventseva E.V."/>
            <person name="Kulp D."/>
            <person name="Labutti K."/>
            <person name="Lee E."/>
            <person name="Li S."/>
            <person name="Lovin D.D."/>
            <person name="Mao C."/>
            <person name="Mauceli E."/>
            <person name="Menck C.F."/>
            <person name="Miller J.R."/>
            <person name="Montgomery P."/>
            <person name="Mori A."/>
            <person name="Nascimento A.L."/>
            <person name="Naveira H.F."/>
            <person name="Nusbaum C."/>
            <person name="O'leary S."/>
            <person name="Orvis J."/>
            <person name="Pertea M."/>
            <person name="Quesneville H."/>
            <person name="Reidenbach K.R."/>
            <person name="Rogers Y.H."/>
            <person name="Roth C.W."/>
            <person name="Schneider J.R."/>
            <person name="Schatz M."/>
            <person name="Shumway M."/>
            <person name="Stanke M."/>
            <person name="Stinson E.O."/>
            <person name="Tubio J.M."/>
            <person name="Vanzee J.P."/>
            <person name="Verjovski-Almeida S."/>
            <person name="Werner D."/>
            <person name="White O."/>
            <person name="Wyder S."/>
            <person name="Zeng Q."/>
            <person name="Zhao Q."/>
            <person name="Zhao Y."/>
            <person name="Hill C.A."/>
            <person name="Raikhel A.S."/>
            <person name="Soares M.B."/>
            <person name="Knudson D.L."/>
            <person name="Lee N.H."/>
            <person name="Galagan J."/>
            <person name="Salzberg S.L."/>
            <person name="Paulsen I.T."/>
            <person name="Dimopoulos G."/>
            <person name="Collins F.H."/>
            <person name="Birren B."/>
            <person name="Fraser-Liggett C.M."/>
            <person name="Severson D.W."/>
        </authorList>
    </citation>
    <scope>NUCLEOTIDE SEQUENCE [LARGE SCALE GENOMIC DNA]</scope>
    <source>
        <strain evidence="2">Liverpool</strain>
    </source>
</reference>
<dbReference type="SUPFAM" id="SSF56112">
    <property type="entry name" value="Protein kinase-like (PK-like)"/>
    <property type="match status" value="1"/>
</dbReference>
<dbReference type="SMART" id="SM00587">
    <property type="entry name" value="CHK"/>
    <property type="match status" value="1"/>
</dbReference>
<dbReference type="OrthoDB" id="191037at2759"/>
<organism evidence="2 3">
    <name type="scientific">Aedes aegypti</name>
    <name type="common">Yellowfever mosquito</name>
    <name type="synonym">Culex aegypti</name>
    <dbReference type="NCBI Taxonomy" id="7159"/>
    <lineage>
        <taxon>Eukaryota</taxon>
        <taxon>Metazoa</taxon>
        <taxon>Ecdysozoa</taxon>
        <taxon>Arthropoda</taxon>
        <taxon>Hexapoda</taxon>
        <taxon>Insecta</taxon>
        <taxon>Pterygota</taxon>
        <taxon>Neoptera</taxon>
        <taxon>Endopterygota</taxon>
        <taxon>Diptera</taxon>
        <taxon>Nematocera</taxon>
        <taxon>Culicoidea</taxon>
        <taxon>Culicidae</taxon>
        <taxon>Culicinae</taxon>
        <taxon>Aedini</taxon>
        <taxon>Aedes</taxon>
        <taxon>Stegomyia</taxon>
    </lineage>
</organism>
<dbReference type="InterPro" id="IPR011009">
    <property type="entry name" value="Kinase-like_dom_sf"/>
</dbReference>
<feature type="domain" description="CHK kinase-like" evidence="1">
    <location>
        <begin position="135"/>
        <end position="338"/>
    </location>
</feature>
<sequence length="431" mass="50242">MNDTAKSIDFIQTELIPGMVERRQLTIDGISADDTVQLDCVEAKPLQADGTFMLTVLYKVKVELSSVRDRKIKQERRLVVKITPQCTEEMYIGCQFDTLFENEMTAYTDIIPALGKADHYPKYFYSHRKPFEAVMVLSDYSTEGWRMAPMVVNLPLDYCLLAVRELGRFHGECYALKEQQRDSFESMISKFKEARYGNDMGDMKWVEIMKTGPVRALKATRESIFNESIPDEFLQKLAKLAADPWEYSKKCVIPEEPLAVICHGDYLRNNIAFKFADEKAPGKPTHAMMFDFQTLRYASPMIDFATFMANSTGYDVRQKHFETIFRTYHDELVQTLCSIIKANPDDLPQHYSYESFLREFTRYYMYGFLIATSFLMILHEPMENIFEMEQWTIEETVKDAMTRGGARLDREFAAMVYEMYKLHQRFGMDPM</sequence>
<reference evidence="2" key="1">
    <citation type="submission" date="2005-10" db="EMBL/GenBank/DDBJ databases">
        <authorList>
            <person name="Loftus B.J."/>
            <person name="Nene V.M."/>
            <person name="Hannick L.I."/>
            <person name="Bidwell S."/>
            <person name="Haas B."/>
            <person name="Amedeo P."/>
            <person name="Orvis J."/>
            <person name="Wortman J.R."/>
            <person name="White O.R."/>
            <person name="Salzberg S."/>
            <person name="Shumway M."/>
            <person name="Koo H."/>
            <person name="Zhao Y."/>
            <person name="Holmes M."/>
            <person name="Miller J."/>
            <person name="Schatz M."/>
            <person name="Pop M."/>
            <person name="Pai G."/>
            <person name="Utterback T."/>
            <person name="Rogers Y.-H."/>
            <person name="Kravitz S."/>
            <person name="Fraser C.M."/>
        </authorList>
    </citation>
    <scope>NUCLEOTIDE SEQUENCE</scope>
    <source>
        <strain evidence="2">Liverpool</strain>
    </source>
</reference>